<dbReference type="Pfam" id="PF01032">
    <property type="entry name" value="FecCD"/>
    <property type="match status" value="2"/>
</dbReference>
<dbReference type="RefSeq" id="WP_229737690.1">
    <property type="nucleotide sequence ID" value="NZ_BMDG01000004.1"/>
</dbReference>
<dbReference type="Gene3D" id="1.10.3470.10">
    <property type="entry name" value="ABC transporter involved in vitamin B12 uptake, BtuC"/>
    <property type="match status" value="2"/>
</dbReference>
<dbReference type="NCBIfam" id="NF007867">
    <property type="entry name" value="PRK10577.1-3"/>
    <property type="match status" value="1"/>
</dbReference>
<proteinExistence type="inferred from homology"/>
<feature type="transmembrane region" description="Helical" evidence="8">
    <location>
        <begin position="597"/>
        <end position="622"/>
    </location>
</feature>
<gene>
    <name evidence="9" type="ORF">GCM10007368_13080</name>
</gene>
<dbReference type="PANTHER" id="PTHR30472">
    <property type="entry name" value="FERRIC ENTEROBACTIN TRANSPORT SYSTEM PERMEASE PROTEIN"/>
    <property type="match status" value="1"/>
</dbReference>
<evidence type="ECO:0000256" key="6">
    <source>
        <dbReference type="ARBA" id="ARBA00022989"/>
    </source>
</evidence>
<comment type="similarity">
    <text evidence="2">Belongs to the binding-protein-dependent transport system permease family. FecCD subfamily.</text>
</comment>
<reference evidence="10" key="1">
    <citation type="journal article" date="2019" name="Int. J. Syst. Evol. Microbiol.">
        <title>The Global Catalogue of Microorganisms (GCM) 10K type strain sequencing project: providing services to taxonomists for standard genome sequencing and annotation.</title>
        <authorList>
            <consortium name="The Broad Institute Genomics Platform"/>
            <consortium name="The Broad Institute Genome Sequencing Center for Infectious Disease"/>
            <person name="Wu L."/>
            <person name="Ma J."/>
        </authorList>
    </citation>
    <scope>NUCLEOTIDE SEQUENCE [LARGE SCALE GENOMIC DNA]</scope>
    <source>
        <strain evidence="10">CCM 8653</strain>
    </source>
</reference>
<protein>
    <submittedName>
        <fullName evidence="9">Iron-hydroxamate transporter permease subunit</fullName>
    </submittedName>
</protein>
<keyword evidence="10" id="KW-1185">Reference proteome</keyword>
<evidence type="ECO:0000256" key="3">
    <source>
        <dbReference type="ARBA" id="ARBA00022448"/>
    </source>
</evidence>
<keyword evidence="5 8" id="KW-0812">Transmembrane</keyword>
<feature type="transmembrane region" description="Helical" evidence="8">
    <location>
        <begin position="159"/>
        <end position="181"/>
    </location>
</feature>
<evidence type="ECO:0000256" key="1">
    <source>
        <dbReference type="ARBA" id="ARBA00004651"/>
    </source>
</evidence>
<dbReference type="InterPro" id="IPR037294">
    <property type="entry name" value="ABC_BtuC-like"/>
</dbReference>
<evidence type="ECO:0000256" key="5">
    <source>
        <dbReference type="ARBA" id="ARBA00022692"/>
    </source>
</evidence>
<feature type="transmembrane region" description="Helical" evidence="8">
    <location>
        <begin position="133"/>
        <end position="152"/>
    </location>
</feature>
<evidence type="ECO:0000256" key="2">
    <source>
        <dbReference type="ARBA" id="ARBA00007935"/>
    </source>
</evidence>
<feature type="transmembrane region" description="Helical" evidence="8">
    <location>
        <begin position="423"/>
        <end position="444"/>
    </location>
</feature>
<keyword evidence="7 8" id="KW-0472">Membrane</keyword>
<feature type="transmembrane region" description="Helical" evidence="8">
    <location>
        <begin position="642"/>
        <end position="662"/>
    </location>
</feature>
<feature type="transmembrane region" description="Helical" evidence="8">
    <location>
        <begin position="248"/>
        <end position="281"/>
    </location>
</feature>
<feature type="transmembrane region" description="Helical" evidence="8">
    <location>
        <begin position="553"/>
        <end position="571"/>
    </location>
</feature>
<keyword evidence="6 8" id="KW-1133">Transmembrane helix</keyword>
<keyword evidence="3" id="KW-0813">Transport</keyword>
<dbReference type="InterPro" id="IPR000522">
    <property type="entry name" value="ABC_transptr_permease_BtuC"/>
</dbReference>
<sequence>MPETLTAKAATAPRRVVAAFAGAALAALLLGLVHLTQGTADVGPLDVLRTLVGTGDGAADQTVAVLVSSRLPRLLAGILVGVALGVAGAVLQSVARNPLASPDTLAVNAGAYVTVVAVAALGVSVPFYLQGGLAFFGGLAAAGLVLVISRAGADGPTRLVLAGSAIMLALHALTMVLLVLFEQETTGMFAWGSGSIVQSGTRTVALATPVVLAGLAACVLVVRRLDLLALGDDAASVLGIDVRRTRAFSVLVAVLLAAVAVTVAGPVGFVGLAAPVIARLVGRRVPGLGRHALLLPFAALVGVVVVIGADVLLRALLPGQASVVVPTGVVTTVLGAVILVWLARRLRDSGAGARGAGGALGRPRSRARVVVVLVVLGVALVAAVVAGLLLGDRIVLLGDVANWAQGVAGRQVGFVLDQRVPRVLAALLAGAALALAGTIVQAVCRNSLAEPSLLGVTSGAGLGAVTMILLVPGVGIWAMSAAAGVGALVVFGLVYALSAKGGLGSERLVLVGIGAQAGTTALISLVVLVVAPWDVNLALTWLSGSTYGRSMSQLLPVALALLVVVPLAATYRRELDVLTLDEDTPRVLGLAVDRSRLVLLAAAALTTAAAVCAVGVIAFVGLVAPHAARALVGARHGRVLPVAMLLGALLVSVADTLGRVVIAPGQIPAGLGTALLGAPYFVWLLWRSRGRAAA</sequence>
<dbReference type="CDD" id="cd06550">
    <property type="entry name" value="TM_ABC_iron-siderophores_like"/>
    <property type="match status" value="2"/>
</dbReference>
<dbReference type="SUPFAM" id="SSF81345">
    <property type="entry name" value="ABC transporter involved in vitamin B12 uptake, BtuC"/>
    <property type="match status" value="2"/>
</dbReference>
<dbReference type="Proteomes" id="UP000632535">
    <property type="component" value="Unassembled WGS sequence"/>
</dbReference>
<evidence type="ECO:0000256" key="4">
    <source>
        <dbReference type="ARBA" id="ARBA00022475"/>
    </source>
</evidence>
<organism evidence="9 10">
    <name type="scientific">Isoptericola cucumis</name>
    <dbReference type="NCBI Taxonomy" id="1776856"/>
    <lineage>
        <taxon>Bacteria</taxon>
        <taxon>Bacillati</taxon>
        <taxon>Actinomycetota</taxon>
        <taxon>Actinomycetes</taxon>
        <taxon>Micrococcales</taxon>
        <taxon>Promicromonosporaceae</taxon>
        <taxon>Isoptericola</taxon>
    </lineage>
</organism>
<feature type="transmembrane region" description="Helical" evidence="8">
    <location>
        <begin position="451"/>
        <end position="470"/>
    </location>
</feature>
<dbReference type="PANTHER" id="PTHR30472:SF37">
    <property type="entry name" value="FE(3+) DICITRATE TRANSPORT SYSTEM PERMEASE PROTEIN FECD-RELATED"/>
    <property type="match status" value="1"/>
</dbReference>
<name>A0ABQ2B335_9MICO</name>
<evidence type="ECO:0000313" key="10">
    <source>
        <dbReference type="Proteomes" id="UP000632535"/>
    </source>
</evidence>
<evidence type="ECO:0000256" key="8">
    <source>
        <dbReference type="SAM" id="Phobius"/>
    </source>
</evidence>
<feature type="transmembrane region" description="Helical" evidence="8">
    <location>
        <begin position="508"/>
        <end position="533"/>
    </location>
</feature>
<feature type="transmembrane region" description="Helical" evidence="8">
    <location>
        <begin position="293"/>
        <end position="317"/>
    </location>
</feature>
<comment type="caution">
    <text evidence="9">The sequence shown here is derived from an EMBL/GenBank/DDBJ whole genome shotgun (WGS) entry which is preliminary data.</text>
</comment>
<feature type="transmembrane region" description="Helical" evidence="8">
    <location>
        <begin position="476"/>
        <end position="496"/>
    </location>
</feature>
<feature type="transmembrane region" description="Helical" evidence="8">
    <location>
        <begin position="669"/>
        <end position="686"/>
    </location>
</feature>
<evidence type="ECO:0000256" key="7">
    <source>
        <dbReference type="ARBA" id="ARBA00023136"/>
    </source>
</evidence>
<feature type="transmembrane region" description="Helical" evidence="8">
    <location>
        <begin position="74"/>
        <end position="94"/>
    </location>
</feature>
<evidence type="ECO:0000313" key="9">
    <source>
        <dbReference type="EMBL" id="GGI06822.1"/>
    </source>
</evidence>
<feature type="transmembrane region" description="Helical" evidence="8">
    <location>
        <begin position="323"/>
        <end position="343"/>
    </location>
</feature>
<keyword evidence="4" id="KW-1003">Cell membrane</keyword>
<feature type="transmembrane region" description="Helical" evidence="8">
    <location>
        <begin position="106"/>
        <end position="127"/>
    </location>
</feature>
<comment type="subcellular location">
    <subcellularLocation>
        <location evidence="1">Cell membrane</location>
        <topology evidence="1">Multi-pass membrane protein</topology>
    </subcellularLocation>
</comment>
<accession>A0ABQ2B335</accession>
<dbReference type="EMBL" id="BMDG01000004">
    <property type="protein sequence ID" value="GGI06822.1"/>
    <property type="molecule type" value="Genomic_DNA"/>
</dbReference>
<feature type="transmembrane region" description="Helical" evidence="8">
    <location>
        <begin position="369"/>
        <end position="390"/>
    </location>
</feature>